<reference evidence="1 2" key="1">
    <citation type="submission" date="2020-11" db="EMBL/GenBank/DDBJ databases">
        <title>Erythrobacter sediminis sp. nov., a marine bacterium from a tidal flat of Garorim Bay.</title>
        <authorList>
            <person name="Kim D."/>
            <person name="Yoo Y."/>
            <person name="Kim J.-J."/>
        </authorList>
    </citation>
    <scope>NUCLEOTIDE SEQUENCE [LARGE SCALE GENOMIC DNA]</scope>
    <source>
        <strain evidence="1 2">JGD-13</strain>
    </source>
</reference>
<organism evidence="1 2">
    <name type="scientific">Aurantiacibacter sediminis</name>
    <dbReference type="NCBI Taxonomy" id="2793064"/>
    <lineage>
        <taxon>Bacteria</taxon>
        <taxon>Pseudomonadati</taxon>
        <taxon>Pseudomonadota</taxon>
        <taxon>Alphaproteobacteria</taxon>
        <taxon>Sphingomonadales</taxon>
        <taxon>Erythrobacteraceae</taxon>
        <taxon>Aurantiacibacter</taxon>
    </lineage>
</organism>
<evidence type="ECO:0000313" key="2">
    <source>
        <dbReference type="Proteomes" id="UP000602442"/>
    </source>
</evidence>
<proteinExistence type="predicted"/>
<dbReference type="Pfam" id="PF11306">
    <property type="entry name" value="DUF3108"/>
    <property type="match status" value="1"/>
</dbReference>
<protein>
    <submittedName>
        <fullName evidence="1">Uncharacterized protein</fullName>
    </submittedName>
</protein>
<comment type="caution">
    <text evidence="1">The sequence shown here is derived from an EMBL/GenBank/DDBJ whole genome shotgun (WGS) entry which is preliminary data.</text>
</comment>
<name>A0ABS0N058_9SPHN</name>
<gene>
    <name evidence="1" type="ORF">I5L03_01810</name>
</gene>
<dbReference type="RefSeq" id="WP_197919996.1">
    <property type="nucleotide sequence ID" value="NZ_CAWPTA010000006.1"/>
</dbReference>
<keyword evidence="2" id="KW-1185">Reference proteome</keyword>
<sequence length="167" mass="18430">MPARSFEMRDEFFVDRGSLLPISLVSERGEDRNAESWQRISVTYQDGRISGTRETKGGVLPIDVLTSVPVWDGNLWGPLFASLPLASGAEFTVPIWQYDNGFGEFEIEVSGSGPYSTHEGTEPAWFVEAGTSPNRRSRYVFSQANFLELASGAGPLRQEISQSCEST</sequence>
<evidence type="ECO:0000313" key="1">
    <source>
        <dbReference type="EMBL" id="MBH5321318.1"/>
    </source>
</evidence>
<dbReference type="Proteomes" id="UP000602442">
    <property type="component" value="Unassembled WGS sequence"/>
</dbReference>
<accession>A0ABS0N058</accession>
<dbReference type="EMBL" id="JAEANY010000001">
    <property type="protein sequence ID" value="MBH5321318.1"/>
    <property type="molecule type" value="Genomic_DNA"/>
</dbReference>
<dbReference type="InterPro" id="IPR021457">
    <property type="entry name" value="DUF3108"/>
</dbReference>